<protein>
    <submittedName>
        <fullName evidence="1">Uncharacterized protein</fullName>
    </submittedName>
</protein>
<evidence type="ECO:0000313" key="2">
    <source>
        <dbReference type="Proteomes" id="UP000268007"/>
    </source>
</evidence>
<proteinExistence type="predicted"/>
<gene>
    <name evidence="1" type="ORF">BDD43_5630</name>
</gene>
<sequence length="37" mass="4506">MSRELQEFSIMVDVYFEPAEQIEQEESLWDQILVLFI</sequence>
<name>A0A495J9J3_9SPHI</name>
<comment type="caution">
    <text evidence="1">The sequence shown here is derived from an EMBL/GenBank/DDBJ whole genome shotgun (WGS) entry which is preliminary data.</text>
</comment>
<evidence type="ECO:0000313" key="1">
    <source>
        <dbReference type="EMBL" id="RKR85361.1"/>
    </source>
</evidence>
<organism evidence="1 2">
    <name type="scientific">Mucilaginibacter gracilis</name>
    <dbReference type="NCBI Taxonomy" id="423350"/>
    <lineage>
        <taxon>Bacteria</taxon>
        <taxon>Pseudomonadati</taxon>
        <taxon>Bacteroidota</taxon>
        <taxon>Sphingobacteriia</taxon>
        <taxon>Sphingobacteriales</taxon>
        <taxon>Sphingobacteriaceae</taxon>
        <taxon>Mucilaginibacter</taxon>
    </lineage>
</organism>
<dbReference type="AlphaFoldDB" id="A0A495J9J3"/>
<reference evidence="1 2" key="1">
    <citation type="submission" date="2018-10" db="EMBL/GenBank/DDBJ databases">
        <title>Genomic Encyclopedia of Archaeal and Bacterial Type Strains, Phase II (KMG-II): from individual species to whole genera.</title>
        <authorList>
            <person name="Goeker M."/>
        </authorList>
    </citation>
    <scope>NUCLEOTIDE SEQUENCE [LARGE SCALE GENOMIC DNA]</scope>
    <source>
        <strain evidence="1 2">DSM 18602</strain>
    </source>
</reference>
<keyword evidence="2" id="KW-1185">Reference proteome</keyword>
<dbReference type="EMBL" id="RBKU01000001">
    <property type="protein sequence ID" value="RKR85361.1"/>
    <property type="molecule type" value="Genomic_DNA"/>
</dbReference>
<accession>A0A495J9J3</accession>
<dbReference type="Proteomes" id="UP000268007">
    <property type="component" value="Unassembled WGS sequence"/>
</dbReference>